<feature type="region of interest" description="Disordered" evidence="1">
    <location>
        <begin position="1"/>
        <end position="31"/>
    </location>
</feature>
<sequence>MMQGENKKVNLGTSTSLHAHEPTPDSSFVTPSVTSVQRHYKIYLTPISTLCV</sequence>
<evidence type="ECO:0000313" key="3">
    <source>
        <dbReference type="Proteomes" id="UP000295662"/>
    </source>
</evidence>
<dbReference type="Proteomes" id="UP000295662">
    <property type="component" value="Unassembled WGS sequence"/>
</dbReference>
<proteinExistence type="predicted"/>
<evidence type="ECO:0000313" key="2">
    <source>
        <dbReference type="EMBL" id="TDU81302.1"/>
    </source>
</evidence>
<name>A0A4R7SPZ7_9BACT</name>
<dbReference type="EMBL" id="SOCA01000001">
    <property type="protein sequence ID" value="TDU81302.1"/>
    <property type="molecule type" value="Genomic_DNA"/>
</dbReference>
<keyword evidence="3" id="KW-1185">Reference proteome</keyword>
<organism evidence="2 3">
    <name type="scientific">Prosthecobacter fusiformis</name>
    <dbReference type="NCBI Taxonomy" id="48464"/>
    <lineage>
        <taxon>Bacteria</taxon>
        <taxon>Pseudomonadati</taxon>
        <taxon>Verrucomicrobiota</taxon>
        <taxon>Verrucomicrobiia</taxon>
        <taxon>Verrucomicrobiales</taxon>
        <taxon>Verrucomicrobiaceae</taxon>
        <taxon>Prosthecobacter</taxon>
    </lineage>
</organism>
<gene>
    <name evidence="2" type="ORF">EI77_00605</name>
</gene>
<evidence type="ECO:0000256" key="1">
    <source>
        <dbReference type="SAM" id="MobiDB-lite"/>
    </source>
</evidence>
<dbReference type="AlphaFoldDB" id="A0A4R7SPZ7"/>
<protein>
    <submittedName>
        <fullName evidence="2">Uncharacterized protein</fullName>
    </submittedName>
</protein>
<accession>A0A4R7SPZ7</accession>
<comment type="caution">
    <text evidence="2">The sequence shown here is derived from an EMBL/GenBank/DDBJ whole genome shotgun (WGS) entry which is preliminary data.</text>
</comment>
<reference evidence="2 3" key="1">
    <citation type="submission" date="2019-03" db="EMBL/GenBank/DDBJ databases">
        <title>Genomic Encyclopedia of Archaeal and Bacterial Type Strains, Phase II (KMG-II): from individual species to whole genera.</title>
        <authorList>
            <person name="Goeker M."/>
        </authorList>
    </citation>
    <scope>NUCLEOTIDE SEQUENCE [LARGE SCALE GENOMIC DNA]</scope>
    <source>
        <strain evidence="2 3">ATCC 25309</strain>
    </source>
</reference>